<dbReference type="CDD" id="cd00090">
    <property type="entry name" value="HTH_ARSR"/>
    <property type="match status" value="1"/>
</dbReference>
<dbReference type="InterPro" id="IPR036390">
    <property type="entry name" value="WH_DNA-bd_sf"/>
</dbReference>
<comment type="caution">
    <text evidence="3">The sequence shown here is derived from an EMBL/GenBank/DDBJ whole genome shotgun (WGS) entry which is preliminary data.</text>
</comment>
<dbReference type="PANTHER" id="PTHR38600">
    <property type="entry name" value="TRANSCRIPTIONAL REGULATORY PROTEIN"/>
    <property type="match status" value="1"/>
</dbReference>
<evidence type="ECO:0000256" key="1">
    <source>
        <dbReference type="ARBA" id="ARBA00023125"/>
    </source>
</evidence>
<protein>
    <submittedName>
        <fullName evidence="3">ArsR/SmtB family transcription factor</fullName>
    </submittedName>
</protein>
<sequence length="306" mass="35125">MSQNSDFLKVNETHLDFFQALASKTRLQIINLLLDRDRSISELSSELDLSAAVITKHINILEDAGIITSISEKGIRGRLKICQLNKEEVVLIFNSNRERNRKKYIEKNIPIGSYYDFKISAPCGIASNEKILGHVDNPNIFYFPDREKISLLWFTSGYISYNLPIYDIDLSKLKTIEISNEICSEYTGYNNNFKSDIEFYLDDILLTTWTSPGDFGDRKGRLTPNWWELGTEYGILKTIKVDHNGTFLDGVKIHDLTLEKLLKDNKGAIKYKISSPSNTIYPGGINLFGKHFGDYDQDINIKFFYE</sequence>
<dbReference type="RefSeq" id="WP_382353965.1">
    <property type="nucleotide sequence ID" value="NZ_JBHSMC010000023.1"/>
</dbReference>
<feature type="domain" description="HTH arsR-type" evidence="2">
    <location>
        <begin position="8"/>
        <end position="104"/>
    </location>
</feature>
<gene>
    <name evidence="3" type="ORF">ACFPM4_16075</name>
</gene>
<organism evidence="3 4">
    <name type="scientific">Lederbergia graminis</name>
    <dbReference type="NCBI Taxonomy" id="735518"/>
    <lineage>
        <taxon>Bacteria</taxon>
        <taxon>Bacillati</taxon>
        <taxon>Bacillota</taxon>
        <taxon>Bacilli</taxon>
        <taxon>Bacillales</taxon>
        <taxon>Bacillaceae</taxon>
        <taxon>Lederbergia</taxon>
    </lineage>
</organism>
<dbReference type="Proteomes" id="UP001596147">
    <property type="component" value="Unassembled WGS sequence"/>
</dbReference>
<keyword evidence="4" id="KW-1185">Reference proteome</keyword>
<evidence type="ECO:0000313" key="4">
    <source>
        <dbReference type="Proteomes" id="UP001596147"/>
    </source>
</evidence>
<proteinExistence type="predicted"/>
<keyword evidence="1" id="KW-0238">DNA-binding</keyword>
<dbReference type="InterPro" id="IPR011991">
    <property type="entry name" value="ArsR-like_HTH"/>
</dbReference>
<dbReference type="EMBL" id="JBHSMC010000023">
    <property type="protein sequence ID" value="MFC5466236.1"/>
    <property type="molecule type" value="Genomic_DNA"/>
</dbReference>
<dbReference type="PRINTS" id="PR00778">
    <property type="entry name" value="HTHARSR"/>
</dbReference>
<dbReference type="Gene3D" id="1.10.10.10">
    <property type="entry name" value="Winged helix-like DNA-binding domain superfamily/Winged helix DNA-binding domain"/>
    <property type="match status" value="1"/>
</dbReference>
<dbReference type="SUPFAM" id="SSF46785">
    <property type="entry name" value="Winged helix' DNA-binding domain"/>
    <property type="match status" value="1"/>
</dbReference>
<dbReference type="SMART" id="SM00418">
    <property type="entry name" value="HTH_ARSR"/>
    <property type="match status" value="1"/>
</dbReference>
<dbReference type="InterPro" id="IPR001845">
    <property type="entry name" value="HTH_ArsR_DNA-bd_dom"/>
</dbReference>
<evidence type="ECO:0000259" key="2">
    <source>
        <dbReference type="PROSITE" id="PS50987"/>
    </source>
</evidence>
<dbReference type="PANTHER" id="PTHR38600:SF1">
    <property type="entry name" value="TRANSCRIPTIONAL REGULATORY PROTEIN"/>
    <property type="match status" value="1"/>
</dbReference>
<name>A0ABW0LNA5_9BACI</name>
<accession>A0ABW0LNA5</accession>
<reference evidence="4" key="1">
    <citation type="journal article" date="2019" name="Int. J. Syst. Evol. Microbiol.">
        <title>The Global Catalogue of Microorganisms (GCM) 10K type strain sequencing project: providing services to taxonomists for standard genome sequencing and annotation.</title>
        <authorList>
            <consortium name="The Broad Institute Genomics Platform"/>
            <consortium name="The Broad Institute Genome Sequencing Center for Infectious Disease"/>
            <person name="Wu L."/>
            <person name="Ma J."/>
        </authorList>
    </citation>
    <scope>NUCLEOTIDE SEQUENCE [LARGE SCALE GENOMIC DNA]</scope>
    <source>
        <strain evidence="4">CGMCC 1.12237</strain>
    </source>
</reference>
<dbReference type="Pfam" id="PF01022">
    <property type="entry name" value="HTH_5"/>
    <property type="match status" value="1"/>
</dbReference>
<dbReference type="InterPro" id="IPR036388">
    <property type="entry name" value="WH-like_DNA-bd_sf"/>
</dbReference>
<evidence type="ECO:0000313" key="3">
    <source>
        <dbReference type="EMBL" id="MFC5466236.1"/>
    </source>
</evidence>
<dbReference type="PROSITE" id="PS50987">
    <property type="entry name" value="HTH_ARSR_2"/>
    <property type="match status" value="1"/>
</dbReference>